<gene>
    <name evidence="12" type="ORF">LDJ79_08670</name>
</gene>
<comment type="caution">
    <text evidence="12">The sequence shown here is derived from an EMBL/GenBank/DDBJ whole genome shotgun (WGS) entry which is preliminary data.</text>
</comment>
<keyword evidence="3" id="KW-1003">Cell membrane</keyword>
<dbReference type="PANTHER" id="PTHR33121">
    <property type="entry name" value="CYCLIC DI-GMP PHOSPHODIESTERASE PDEF"/>
    <property type="match status" value="1"/>
</dbReference>
<evidence type="ECO:0000256" key="4">
    <source>
        <dbReference type="ARBA" id="ARBA00022636"/>
    </source>
</evidence>
<feature type="domain" description="EAL" evidence="11">
    <location>
        <begin position="248"/>
        <end position="503"/>
    </location>
</feature>
<evidence type="ECO:0000256" key="10">
    <source>
        <dbReference type="SAM" id="Phobius"/>
    </source>
</evidence>
<dbReference type="InterPro" id="IPR024744">
    <property type="entry name" value="CSS-motif_dom"/>
</dbReference>
<keyword evidence="8 10" id="KW-0472">Membrane</keyword>
<evidence type="ECO:0000259" key="11">
    <source>
        <dbReference type="PROSITE" id="PS50883"/>
    </source>
</evidence>
<evidence type="ECO:0000256" key="9">
    <source>
        <dbReference type="ARBA" id="ARBA00034290"/>
    </source>
</evidence>
<dbReference type="CDD" id="cd01948">
    <property type="entry name" value="EAL"/>
    <property type="match status" value="1"/>
</dbReference>
<evidence type="ECO:0000256" key="6">
    <source>
        <dbReference type="ARBA" id="ARBA00022801"/>
    </source>
</evidence>
<evidence type="ECO:0000313" key="13">
    <source>
        <dbReference type="Proteomes" id="UP001199044"/>
    </source>
</evidence>
<evidence type="ECO:0000256" key="7">
    <source>
        <dbReference type="ARBA" id="ARBA00022989"/>
    </source>
</evidence>
<dbReference type="InterPro" id="IPR035919">
    <property type="entry name" value="EAL_sf"/>
</dbReference>
<dbReference type="InterPro" id="IPR050706">
    <property type="entry name" value="Cyclic-di-GMP_PDE-like"/>
</dbReference>
<organism evidence="12 13">
    <name type="scientific">Vibrio tritonius</name>
    <dbReference type="NCBI Taxonomy" id="1435069"/>
    <lineage>
        <taxon>Bacteria</taxon>
        <taxon>Pseudomonadati</taxon>
        <taxon>Pseudomonadota</taxon>
        <taxon>Gammaproteobacteria</taxon>
        <taxon>Vibrionales</taxon>
        <taxon>Vibrionaceae</taxon>
        <taxon>Vibrio</taxon>
    </lineage>
</organism>
<comment type="catalytic activity">
    <reaction evidence="9">
        <text>3',3'-c-di-GMP + H2O = 5'-phosphoguanylyl(3'-&gt;5')guanosine + H(+)</text>
        <dbReference type="Rhea" id="RHEA:24902"/>
        <dbReference type="ChEBI" id="CHEBI:15377"/>
        <dbReference type="ChEBI" id="CHEBI:15378"/>
        <dbReference type="ChEBI" id="CHEBI:58754"/>
        <dbReference type="ChEBI" id="CHEBI:58805"/>
        <dbReference type="EC" id="3.1.4.52"/>
    </reaction>
</comment>
<keyword evidence="6" id="KW-0378">Hydrolase</keyword>
<dbReference type="Gene3D" id="3.20.20.450">
    <property type="entry name" value="EAL domain"/>
    <property type="match status" value="1"/>
</dbReference>
<keyword evidence="5 10" id="KW-0812">Transmembrane</keyword>
<proteinExistence type="predicted"/>
<dbReference type="SMART" id="SM00052">
    <property type="entry name" value="EAL"/>
    <property type="match status" value="1"/>
</dbReference>
<dbReference type="EMBL" id="JAIWIU010000051">
    <property type="protein sequence ID" value="MCA2016180.1"/>
    <property type="molecule type" value="Genomic_DNA"/>
</dbReference>
<dbReference type="Pfam" id="PF12792">
    <property type="entry name" value="CSS-motif"/>
    <property type="match status" value="1"/>
</dbReference>
<keyword evidence="13" id="KW-1185">Reference proteome</keyword>
<feature type="transmembrane region" description="Helical" evidence="10">
    <location>
        <begin position="224"/>
        <end position="245"/>
    </location>
</feature>
<protein>
    <recommendedName>
        <fullName evidence="2">cyclic-guanylate-specific phosphodiesterase</fullName>
        <ecNumber evidence="2">3.1.4.52</ecNumber>
    </recommendedName>
</protein>
<dbReference type="Pfam" id="PF00563">
    <property type="entry name" value="EAL"/>
    <property type="match status" value="1"/>
</dbReference>
<dbReference type="SUPFAM" id="SSF141868">
    <property type="entry name" value="EAL domain-like"/>
    <property type="match status" value="1"/>
</dbReference>
<evidence type="ECO:0000256" key="1">
    <source>
        <dbReference type="ARBA" id="ARBA00004651"/>
    </source>
</evidence>
<accession>A0ABS7YKJ4</accession>
<dbReference type="InterPro" id="IPR001633">
    <property type="entry name" value="EAL_dom"/>
</dbReference>
<dbReference type="Proteomes" id="UP001199044">
    <property type="component" value="Unassembled WGS sequence"/>
</dbReference>
<reference evidence="13" key="1">
    <citation type="submission" date="2023-07" db="EMBL/GenBank/DDBJ databases">
        <title>Molecular identification of indigenous halophilic bacteria isolated from red sea cost, biodegradation of synthetic dyes and assessment of degraded metabolite toxicity.</title>
        <authorList>
            <person name="Chaieb K."/>
            <person name="Altayb H.N."/>
        </authorList>
    </citation>
    <scope>NUCLEOTIDE SEQUENCE [LARGE SCALE GENOMIC DNA]</scope>
    <source>
        <strain evidence="13">K20</strain>
    </source>
</reference>
<keyword evidence="7 10" id="KW-1133">Transmembrane helix</keyword>
<dbReference type="PROSITE" id="PS50883">
    <property type="entry name" value="EAL"/>
    <property type="match status" value="1"/>
</dbReference>
<sequence>MTKKSTILSAVLLLIVLINVIGYLLVSCRVYVALNQYAYEQSEQISNKINEILGSTITTYYNDLDRYKLNCDQFLPVAKQVSLASPYTRSITLAADQTIYCSTITLNAKQKYPIKNVKPGVSLRYIASSPLVKKSDVFLLIVTSDDVLVNFGIDSFIFTNLLSADMNFFTPLFYIDGYLIAKNGTSQASSLTLDHGHPISNAYINLFYRIDTENYLNFGLINYAYFYLIITVFSFFCGAVFYLFLMRIDWTVFAIARGLKKRQFVPYLQPVFDKHRNMVGAEVLARWLHPKHGMIAPDTFIPNAERSGHINHIFCQLVDQVILGLKPFQTHINQCKEFHLAFNVSSPQLKHFDLLRDCKHLIYGLNRCHFELVLELTERVQIPQDELHIQGIIKLKKQGIRIALDDFGTGHSSLTYLKNIKIDYLKIDKSFTDMIGEEEFKDHIVANVLDLAERIGVPVVAEGIENQYQEQYLLNRHADYFQGYYYGRPVAIDEFIRLYLIQPAEAQSKTT</sequence>
<comment type="subcellular location">
    <subcellularLocation>
        <location evidence="1">Cell membrane</location>
        <topology evidence="1">Multi-pass membrane protein</topology>
    </subcellularLocation>
</comment>
<dbReference type="PROSITE" id="PS51257">
    <property type="entry name" value="PROKAR_LIPOPROTEIN"/>
    <property type="match status" value="1"/>
</dbReference>
<evidence type="ECO:0000313" key="12">
    <source>
        <dbReference type="EMBL" id="MCA2016180.1"/>
    </source>
</evidence>
<name>A0ABS7YKJ4_9VIBR</name>
<evidence type="ECO:0000256" key="5">
    <source>
        <dbReference type="ARBA" id="ARBA00022692"/>
    </source>
</evidence>
<dbReference type="PANTHER" id="PTHR33121:SF80">
    <property type="entry name" value="CYCLIC DI-GMP PHOSPHODIESTERASE PDEL"/>
    <property type="match status" value="1"/>
</dbReference>
<evidence type="ECO:0000256" key="2">
    <source>
        <dbReference type="ARBA" id="ARBA00012282"/>
    </source>
</evidence>
<dbReference type="EC" id="3.1.4.52" evidence="2"/>
<evidence type="ECO:0000256" key="3">
    <source>
        <dbReference type="ARBA" id="ARBA00022475"/>
    </source>
</evidence>
<keyword evidence="4" id="KW-0973">c-di-GMP</keyword>
<dbReference type="RefSeq" id="WP_225250296.1">
    <property type="nucleotide sequence ID" value="NZ_JAIWIU010000051.1"/>
</dbReference>
<evidence type="ECO:0000256" key="8">
    <source>
        <dbReference type="ARBA" id="ARBA00023136"/>
    </source>
</evidence>